<feature type="compositionally biased region" description="Basic and acidic residues" evidence="13">
    <location>
        <begin position="583"/>
        <end position="634"/>
    </location>
</feature>
<dbReference type="InterPro" id="IPR048562">
    <property type="entry name" value="KDM6A_B-like_C-hel"/>
</dbReference>
<protein>
    <submittedName>
        <fullName evidence="15">JmjC domain, hydroxylase domain-containing protein</fullName>
    </submittedName>
</protein>
<dbReference type="SUPFAM" id="SSF48452">
    <property type="entry name" value="TPR-like"/>
    <property type="match status" value="2"/>
</dbReference>
<dbReference type="GO" id="GO:0046872">
    <property type="term" value="F:metal ion binding"/>
    <property type="evidence" value="ECO:0007669"/>
    <property type="project" value="UniProtKB-KW"/>
</dbReference>
<sequence>MPQLSKTPNSIWTAQGRASFRQEEPKISFWTFWTFSSKVPFSLCAEIGSLTQWGRVTKIHSAHSYYAALEVLSAIETFCQLLFCHPYTPVATEAHGRLGIAFKCLENFPQSLKHLLIALDDHKESSLLPKYQIRFHIAHCYDGSGDFRRAVEEYRRLITDHDKGVLKLPVQVQTAVFRQLGWIFLRSREKETKEDLRQQKLKEAEQLLIKARDLTPTDSKTNCYLGLCYSEQITAATTPTAASGSQPHIQQQLAADKAQSAFVSYRSAIDSDESDANTWCSIGVLYQQQNQAIDALQAFSCAVQLDPKHSTAWTELGRLYESHRQYHEALHCFKKALQNNSVSPEPLKSRIQVLEKELLSSSPTVTAHLLQLQNSGGRPTSNRPGVPPIQPLPSLENAWQLGIPAQVRQRLGDIYKQQQNRYKEGSPLWTMSELAAQSMRQPFYELDPTQRQIMQVLKLNKEQLEHNELNLLRQLEERYSAIMGSNSASTDKSQTQMTSVSGAKVDDMPKEGPKEGIKLKIVKGEVTSVTGAGQTASTSGAGFPCLSQDDLEDLLGDTSAMMKTEIVSDVLMTTSAEESDNPEQTKLDKADDQTASKEQTSGEKKSKETESQDELTDHQLQEERISSTSNERDLPPAFSLLAPVNVPLTVTSQEVLEMCKKRHSKPDDYKPIFDEHTPPPRQPTTPKKKLTKDKLLLKTPLIVVENAREALTAELQNFCYNSPIALVHGLTAALKIDLSQFSTKSLMETAPEHEVEVRTQYKMPGDANLDHLGQPTWSCYSAKSYTTIGRYGQYQAESFRHSLKEETEKLRQTVPGAKYVPTPAPTINDNLEGPSPKRRKTAGLIPQMVVGDETVPLKVIKFGTNVDLSDEKKFKTQLNELHKMPSFCRISSASNLLTHLGHTVLGMNTVQLYMKVPGCRTPGHLENNSFASININIGPGECEWFGVPYEYWPVVEKMCKERNLDFLKGAWWPNFQDLIRAEIPCYRFTQKAGDMVWVGGGCVHWVQSTGWCNNVAWNVGPMTANQMDMALYAHEWNRLNTYRSLVPMQHLCWQLAKNVRFSNQKMFNIIKNMLIRSMAYCRMVQDFVEHTAKSLIKTQHRQKGETAHYCHLCEIEVFNMLFVKEIGGKFRVFCVQCARKNNLDDYVVLQQIPWEELCEIFDRFQLYPAKSALVC</sequence>
<keyword evidence="3" id="KW-0597">Phosphoprotein</keyword>
<evidence type="ECO:0000256" key="9">
    <source>
        <dbReference type="ARBA" id="ARBA00023004"/>
    </source>
</evidence>
<feature type="compositionally biased region" description="Basic and acidic residues" evidence="13">
    <location>
        <begin position="665"/>
        <end position="678"/>
    </location>
</feature>
<dbReference type="Pfam" id="PF02373">
    <property type="entry name" value="JmjC"/>
    <property type="match status" value="1"/>
</dbReference>
<dbReference type="Pfam" id="PF13181">
    <property type="entry name" value="TPR_8"/>
    <property type="match status" value="1"/>
</dbReference>
<keyword evidence="10" id="KW-0539">Nucleus</keyword>
<dbReference type="GO" id="GO:0010468">
    <property type="term" value="P:regulation of gene expression"/>
    <property type="evidence" value="ECO:0007669"/>
    <property type="project" value="TreeGrafter"/>
</dbReference>
<keyword evidence="8" id="KW-0560">Oxidoreductase</keyword>
<dbReference type="PROSITE" id="PS50005">
    <property type="entry name" value="TPR"/>
    <property type="match status" value="2"/>
</dbReference>
<dbReference type="InterPro" id="IPR003347">
    <property type="entry name" value="JmjC_dom"/>
</dbReference>
<dbReference type="PANTHER" id="PTHR14017:SF1">
    <property type="entry name" value="LD02225P"/>
    <property type="match status" value="1"/>
</dbReference>
<dbReference type="Proteomes" id="UP001201812">
    <property type="component" value="Unassembled WGS sequence"/>
</dbReference>
<comment type="similarity">
    <text evidence="11">Belongs to the UTX family.</text>
</comment>
<dbReference type="Pfam" id="PF21322">
    <property type="entry name" value="KDM6_C-hel"/>
    <property type="match status" value="1"/>
</dbReference>
<dbReference type="InterPro" id="IPR048560">
    <property type="entry name" value="KDM6A_B-like_GATAL"/>
</dbReference>
<keyword evidence="4" id="KW-0479">Metal-binding</keyword>
<dbReference type="Gene3D" id="1.25.40.10">
    <property type="entry name" value="Tetratricopeptide repeat domain"/>
    <property type="match status" value="2"/>
</dbReference>
<dbReference type="AlphaFoldDB" id="A0AAD4R1K6"/>
<comment type="subcellular location">
    <subcellularLocation>
        <location evidence="2">Nucleus</location>
    </subcellularLocation>
</comment>
<accession>A0AAD4R1K6</accession>
<organism evidence="15 16">
    <name type="scientific">Ditylenchus destructor</name>
    <dbReference type="NCBI Taxonomy" id="166010"/>
    <lineage>
        <taxon>Eukaryota</taxon>
        <taxon>Metazoa</taxon>
        <taxon>Ecdysozoa</taxon>
        <taxon>Nematoda</taxon>
        <taxon>Chromadorea</taxon>
        <taxon>Rhabditida</taxon>
        <taxon>Tylenchina</taxon>
        <taxon>Tylenchomorpha</taxon>
        <taxon>Sphaerularioidea</taxon>
        <taxon>Anguinidae</taxon>
        <taxon>Anguininae</taxon>
        <taxon>Ditylenchus</taxon>
    </lineage>
</organism>
<evidence type="ECO:0000313" key="15">
    <source>
        <dbReference type="EMBL" id="KAI1709800.1"/>
    </source>
</evidence>
<dbReference type="SMART" id="SM00028">
    <property type="entry name" value="TPR"/>
    <property type="match status" value="4"/>
</dbReference>
<dbReference type="InterPro" id="IPR019734">
    <property type="entry name" value="TPR_rpt"/>
</dbReference>
<keyword evidence="7" id="KW-0223">Dioxygenase</keyword>
<feature type="compositionally biased region" description="Polar residues" evidence="13">
    <location>
        <begin position="485"/>
        <end position="501"/>
    </location>
</feature>
<feature type="region of interest" description="Disordered" evidence="13">
    <location>
        <begin position="485"/>
        <end position="515"/>
    </location>
</feature>
<evidence type="ECO:0000256" key="3">
    <source>
        <dbReference type="ARBA" id="ARBA00022553"/>
    </source>
</evidence>
<dbReference type="InterPro" id="IPR011990">
    <property type="entry name" value="TPR-like_helical_dom_sf"/>
</dbReference>
<dbReference type="GO" id="GO:0071558">
    <property type="term" value="F:histone H3K27me2/H3K27me3 demethylase activity"/>
    <property type="evidence" value="ECO:0007669"/>
    <property type="project" value="TreeGrafter"/>
</dbReference>
<dbReference type="PROSITE" id="PS51184">
    <property type="entry name" value="JMJC"/>
    <property type="match status" value="1"/>
</dbReference>
<feature type="repeat" description="TPR" evidence="12">
    <location>
        <begin position="276"/>
        <end position="309"/>
    </location>
</feature>
<evidence type="ECO:0000256" key="5">
    <source>
        <dbReference type="ARBA" id="ARBA00022833"/>
    </source>
</evidence>
<reference evidence="15" key="1">
    <citation type="submission" date="2022-01" db="EMBL/GenBank/DDBJ databases">
        <title>Genome Sequence Resource for Two Populations of Ditylenchus destructor, the Migratory Endoparasitic Phytonematode.</title>
        <authorList>
            <person name="Zhang H."/>
            <person name="Lin R."/>
            <person name="Xie B."/>
        </authorList>
    </citation>
    <scope>NUCLEOTIDE SEQUENCE</scope>
    <source>
        <strain evidence="15">BazhouSP</strain>
    </source>
</reference>
<feature type="compositionally biased region" description="Basic and acidic residues" evidence="13">
    <location>
        <begin position="504"/>
        <end position="515"/>
    </location>
</feature>
<dbReference type="InterPro" id="IPR051630">
    <property type="entry name" value="Corepressor-Demethylase"/>
</dbReference>
<keyword evidence="9" id="KW-0408">Iron</keyword>
<comment type="cofactor">
    <cofactor evidence="1">
        <name>Fe(2+)</name>
        <dbReference type="ChEBI" id="CHEBI:29033"/>
    </cofactor>
</comment>
<name>A0AAD4R1K6_9BILA</name>
<evidence type="ECO:0000256" key="12">
    <source>
        <dbReference type="PROSITE-ProRule" id="PRU00339"/>
    </source>
</evidence>
<proteinExistence type="inferred from homology"/>
<dbReference type="EMBL" id="JAKKPZ010000029">
    <property type="protein sequence ID" value="KAI1709800.1"/>
    <property type="molecule type" value="Genomic_DNA"/>
</dbReference>
<evidence type="ECO:0000256" key="13">
    <source>
        <dbReference type="SAM" id="MobiDB-lite"/>
    </source>
</evidence>
<dbReference type="SMART" id="SM00558">
    <property type="entry name" value="JmjC"/>
    <property type="match status" value="1"/>
</dbReference>
<evidence type="ECO:0000256" key="8">
    <source>
        <dbReference type="ARBA" id="ARBA00023002"/>
    </source>
</evidence>
<keyword evidence="12" id="KW-0802">TPR repeat</keyword>
<dbReference type="GO" id="GO:0044666">
    <property type="term" value="C:MLL3/4 complex"/>
    <property type="evidence" value="ECO:0007669"/>
    <property type="project" value="TreeGrafter"/>
</dbReference>
<feature type="repeat" description="TPR" evidence="12">
    <location>
        <begin position="310"/>
        <end position="343"/>
    </location>
</feature>
<feature type="region of interest" description="Disordered" evidence="13">
    <location>
        <begin position="574"/>
        <end position="636"/>
    </location>
</feature>
<dbReference type="Gene3D" id="2.60.120.650">
    <property type="entry name" value="Cupin"/>
    <property type="match status" value="1"/>
</dbReference>
<feature type="region of interest" description="Disordered" evidence="13">
    <location>
        <begin position="817"/>
        <end position="839"/>
    </location>
</feature>
<evidence type="ECO:0000256" key="10">
    <source>
        <dbReference type="ARBA" id="ARBA00023242"/>
    </source>
</evidence>
<dbReference type="SUPFAM" id="SSF51197">
    <property type="entry name" value="Clavaminate synthase-like"/>
    <property type="match status" value="1"/>
</dbReference>
<dbReference type="Gene3D" id="1.20.58.1370">
    <property type="match status" value="1"/>
</dbReference>
<keyword evidence="6" id="KW-0156">Chromatin regulator</keyword>
<evidence type="ECO:0000313" key="16">
    <source>
        <dbReference type="Proteomes" id="UP001201812"/>
    </source>
</evidence>
<evidence type="ECO:0000256" key="7">
    <source>
        <dbReference type="ARBA" id="ARBA00022964"/>
    </source>
</evidence>
<dbReference type="PANTHER" id="PTHR14017">
    <property type="entry name" value="LYSINE-SPECIFIC DEMETHYLASE"/>
    <property type="match status" value="1"/>
</dbReference>
<evidence type="ECO:0000256" key="11">
    <source>
        <dbReference type="ARBA" id="ARBA00034483"/>
    </source>
</evidence>
<evidence type="ECO:0000259" key="14">
    <source>
        <dbReference type="PROSITE" id="PS51184"/>
    </source>
</evidence>
<keyword evidence="16" id="KW-1185">Reference proteome</keyword>
<feature type="domain" description="JmjC" evidence="14">
    <location>
        <begin position="873"/>
        <end position="1036"/>
    </location>
</feature>
<evidence type="ECO:0000256" key="2">
    <source>
        <dbReference type="ARBA" id="ARBA00004123"/>
    </source>
</evidence>
<feature type="region of interest" description="Disordered" evidence="13">
    <location>
        <begin position="663"/>
        <end position="688"/>
    </location>
</feature>
<dbReference type="Pfam" id="PF21326">
    <property type="entry name" value="KDM6_GATAL"/>
    <property type="match status" value="1"/>
</dbReference>
<dbReference type="GO" id="GO:0031490">
    <property type="term" value="F:chromatin DNA binding"/>
    <property type="evidence" value="ECO:0007669"/>
    <property type="project" value="TreeGrafter"/>
</dbReference>
<evidence type="ECO:0000256" key="4">
    <source>
        <dbReference type="ARBA" id="ARBA00022723"/>
    </source>
</evidence>
<comment type="caution">
    <text evidence="15">The sequence shown here is derived from an EMBL/GenBank/DDBJ whole genome shotgun (WGS) entry which is preliminary data.</text>
</comment>
<dbReference type="GO" id="GO:0000978">
    <property type="term" value="F:RNA polymerase II cis-regulatory region sequence-specific DNA binding"/>
    <property type="evidence" value="ECO:0007669"/>
    <property type="project" value="TreeGrafter"/>
</dbReference>
<evidence type="ECO:0000256" key="1">
    <source>
        <dbReference type="ARBA" id="ARBA00001954"/>
    </source>
</evidence>
<dbReference type="Gene3D" id="2.10.110.20">
    <property type="match status" value="1"/>
</dbReference>
<dbReference type="InterPro" id="IPR046941">
    <property type="entry name" value="KDM6_GATAL_sf"/>
</dbReference>
<gene>
    <name evidence="15" type="ORF">DdX_11193</name>
</gene>
<evidence type="ECO:0000256" key="6">
    <source>
        <dbReference type="ARBA" id="ARBA00022853"/>
    </source>
</evidence>
<keyword evidence="5" id="KW-0862">Zinc</keyword>